<proteinExistence type="predicted"/>
<organism evidence="1 2">
    <name type="scientific">Lithocarpus litseifolius</name>
    <dbReference type="NCBI Taxonomy" id="425828"/>
    <lineage>
        <taxon>Eukaryota</taxon>
        <taxon>Viridiplantae</taxon>
        <taxon>Streptophyta</taxon>
        <taxon>Embryophyta</taxon>
        <taxon>Tracheophyta</taxon>
        <taxon>Spermatophyta</taxon>
        <taxon>Magnoliopsida</taxon>
        <taxon>eudicotyledons</taxon>
        <taxon>Gunneridae</taxon>
        <taxon>Pentapetalae</taxon>
        <taxon>rosids</taxon>
        <taxon>fabids</taxon>
        <taxon>Fagales</taxon>
        <taxon>Fagaceae</taxon>
        <taxon>Lithocarpus</taxon>
    </lineage>
</organism>
<dbReference type="EMBL" id="JAZDWU010000009">
    <property type="protein sequence ID" value="KAK9991399.1"/>
    <property type="molecule type" value="Genomic_DNA"/>
</dbReference>
<reference evidence="1 2" key="1">
    <citation type="submission" date="2024-01" db="EMBL/GenBank/DDBJ databases">
        <title>A telomere-to-telomere, gap-free genome of sweet tea (Lithocarpus litseifolius).</title>
        <authorList>
            <person name="Zhou J."/>
        </authorList>
    </citation>
    <scope>NUCLEOTIDE SEQUENCE [LARGE SCALE GENOMIC DNA]</scope>
    <source>
        <strain evidence="1">Zhou-2022a</strain>
        <tissue evidence="1">Leaf</tissue>
    </source>
</reference>
<dbReference type="AlphaFoldDB" id="A0AAW2C337"/>
<name>A0AAW2C337_9ROSI</name>
<evidence type="ECO:0000313" key="2">
    <source>
        <dbReference type="Proteomes" id="UP001459277"/>
    </source>
</evidence>
<evidence type="ECO:0000313" key="1">
    <source>
        <dbReference type="EMBL" id="KAK9991399.1"/>
    </source>
</evidence>
<protein>
    <submittedName>
        <fullName evidence="1">Uncharacterized protein</fullName>
    </submittedName>
</protein>
<dbReference type="Proteomes" id="UP001459277">
    <property type="component" value="Unassembled WGS sequence"/>
</dbReference>
<comment type="caution">
    <text evidence="1">The sequence shown here is derived from an EMBL/GenBank/DDBJ whole genome shotgun (WGS) entry which is preliminary data.</text>
</comment>
<gene>
    <name evidence="1" type="ORF">SO802_026384</name>
</gene>
<dbReference type="PANTHER" id="PTHR32108">
    <property type="entry name" value="DNA-DIRECTED RNA POLYMERASE SUBUNIT ALPHA"/>
    <property type="match status" value="1"/>
</dbReference>
<sequence>MPMADLYTYPLERKLVTPLFQRLKEGPLPLGFDSSKKCKHHFGAEGHTLEECFQLKNRVQDLIDKKLIQFDNAAAPNIITNHLPHPQEGNVNAIITVEERVLDFSLPSFPRKAMLQALVQESHLDLKDIGTLSFDWGICSYCDREDSHALFHCKMLRAQVQSLTERIGSRKDWDEYLLKCLGQIAPASSSLVVIEEIVETPTNPGSSDSEKGQVSPAIERFTPLILALPAVMGPTSSSV</sequence>
<keyword evidence="2" id="KW-1185">Reference proteome</keyword>
<accession>A0AAW2C337</accession>